<keyword evidence="5" id="KW-1185">Reference proteome</keyword>
<evidence type="ECO:0000256" key="1">
    <source>
        <dbReference type="ARBA" id="ARBA00006484"/>
    </source>
</evidence>
<proteinExistence type="inferred from homology"/>
<dbReference type="Proteomes" id="UP000482800">
    <property type="component" value="Unassembled WGS sequence"/>
</dbReference>
<dbReference type="PANTHER" id="PTHR42901:SF1">
    <property type="entry name" value="ALCOHOL DEHYDROGENASE"/>
    <property type="match status" value="1"/>
</dbReference>
<dbReference type="EMBL" id="BLPF01000003">
    <property type="protein sequence ID" value="GFJ83263.1"/>
    <property type="molecule type" value="Genomic_DNA"/>
</dbReference>
<dbReference type="PROSITE" id="PS00061">
    <property type="entry name" value="ADH_SHORT"/>
    <property type="match status" value="1"/>
</dbReference>
<reference evidence="4 5" key="1">
    <citation type="submission" date="2020-03" db="EMBL/GenBank/DDBJ databases">
        <title>Whole genome shotgun sequence of Phytohabitans houttuyneae NBRC 108639.</title>
        <authorList>
            <person name="Komaki H."/>
            <person name="Tamura T."/>
        </authorList>
    </citation>
    <scope>NUCLEOTIDE SEQUENCE [LARGE SCALE GENOMIC DNA]</scope>
    <source>
        <strain evidence="4 5">NBRC 108639</strain>
    </source>
</reference>
<dbReference type="PRINTS" id="PR00080">
    <property type="entry name" value="SDRFAMILY"/>
</dbReference>
<name>A0A6V8KDG7_9ACTN</name>
<gene>
    <name evidence="4" type="ORF">Phou_074430</name>
</gene>
<evidence type="ECO:0000313" key="5">
    <source>
        <dbReference type="Proteomes" id="UP000482800"/>
    </source>
</evidence>
<comment type="similarity">
    <text evidence="1 3">Belongs to the short-chain dehydrogenases/reductases (SDR) family.</text>
</comment>
<accession>A0A6V8KDG7</accession>
<dbReference type="PRINTS" id="PR00081">
    <property type="entry name" value="GDHRDH"/>
</dbReference>
<dbReference type="InterPro" id="IPR002347">
    <property type="entry name" value="SDR_fam"/>
</dbReference>
<sequence>MARILITGAGSGLGRGAALGLARAGHDVVAGAEVWSQVRDLRAEAWRQHAALEVTKLDVTDGLDRAHAAERDVDILVLNAGVQEAGSVVEIPMARVRRSFEVNVFGHLELVRAVAPRMLERGSGKIVWVSSAVGIRTRPWVGVYAATKHAIEALAWAMRGELGPRGVRVATINPGPYHTGFNDSGVEAMYQWWRPETALLDRPDFGAYLDNQYDPAEMIDTMVRVIPADDHPYRVVCPDVSLQQDKDFEQEVWSARA</sequence>
<reference evidence="4 5" key="2">
    <citation type="submission" date="2020-03" db="EMBL/GenBank/DDBJ databases">
        <authorList>
            <person name="Ichikawa N."/>
            <person name="Kimura A."/>
            <person name="Kitahashi Y."/>
            <person name="Uohara A."/>
        </authorList>
    </citation>
    <scope>NUCLEOTIDE SEQUENCE [LARGE SCALE GENOMIC DNA]</scope>
    <source>
        <strain evidence="4 5">NBRC 108639</strain>
    </source>
</reference>
<organism evidence="4 5">
    <name type="scientific">Phytohabitans houttuyneae</name>
    <dbReference type="NCBI Taxonomy" id="1076126"/>
    <lineage>
        <taxon>Bacteria</taxon>
        <taxon>Bacillati</taxon>
        <taxon>Actinomycetota</taxon>
        <taxon>Actinomycetes</taxon>
        <taxon>Micromonosporales</taxon>
        <taxon>Micromonosporaceae</taxon>
    </lineage>
</organism>
<keyword evidence="2" id="KW-0560">Oxidoreductase</keyword>
<evidence type="ECO:0000256" key="2">
    <source>
        <dbReference type="ARBA" id="ARBA00023002"/>
    </source>
</evidence>
<dbReference type="Gene3D" id="3.40.50.720">
    <property type="entry name" value="NAD(P)-binding Rossmann-like Domain"/>
    <property type="match status" value="1"/>
</dbReference>
<comment type="caution">
    <text evidence="4">The sequence shown here is derived from an EMBL/GenBank/DDBJ whole genome shotgun (WGS) entry which is preliminary data.</text>
</comment>
<dbReference type="RefSeq" id="WP_173065496.1">
    <property type="nucleotide sequence ID" value="NZ_BAABGO010000020.1"/>
</dbReference>
<evidence type="ECO:0000313" key="4">
    <source>
        <dbReference type="EMBL" id="GFJ83263.1"/>
    </source>
</evidence>
<evidence type="ECO:0000256" key="3">
    <source>
        <dbReference type="RuleBase" id="RU000363"/>
    </source>
</evidence>
<dbReference type="PANTHER" id="PTHR42901">
    <property type="entry name" value="ALCOHOL DEHYDROGENASE"/>
    <property type="match status" value="1"/>
</dbReference>
<dbReference type="AlphaFoldDB" id="A0A6V8KDG7"/>
<dbReference type="SUPFAM" id="SSF51735">
    <property type="entry name" value="NAD(P)-binding Rossmann-fold domains"/>
    <property type="match status" value="1"/>
</dbReference>
<dbReference type="GO" id="GO:0016491">
    <property type="term" value="F:oxidoreductase activity"/>
    <property type="evidence" value="ECO:0007669"/>
    <property type="project" value="UniProtKB-KW"/>
</dbReference>
<dbReference type="InterPro" id="IPR020904">
    <property type="entry name" value="Sc_DH/Rdtase_CS"/>
</dbReference>
<dbReference type="InterPro" id="IPR036291">
    <property type="entry name" value="NAD(P)-bd_dom_sf"/>
</dbReference>
<dbReference type="Pfam" id="PF00106">
    <property type="entry name" value="adh_short"/>
    <property type="match status" value="1"/>
</dbReference>
<protein>
    <submittedName>
        <fullName evidence="4">Short-chain dehydrogenase/reductase</fullName>
    </submittedName>
</protein>
<dbReference type="NCBIfam" id="NF006776">
    <property type="entry name" value="PRK09291.1"/>
    <property type="match status" value="1"/>
</dbReference>